<name>A0A1I3Z672_9ACTN</name>
<gene>
    <name evidence="2" type="ORF">SAMN04488085_101380</name>
</gene>
<keyword evidence="1" id="KW-0812">Transmembrane</keyword>
<feature type="transmembrane region" description="Helical" evidence="1">
    <location>
        <begin position="96"/>
        <end position="117"/>
    </location>
</feature>
<feature type="transmembrane region" description="Helical" evidence="1">
    <location>
        <begin position="137"/>
        <end position="161"/>
    </location>
</feature>
<evidence type="ECO:0000313" key="3">
    <source>
        <dbReference type="Proteomes" id="UP000199152"/>
    </source>
</evidence>
<dbReference type="InParanoid" id="A0A1I3Z672"/>
<dbReference type="EMBL" id="FOSW01000001">
    <property type="protein sequence ID" value="SFK39582.1"/>
    <property type="molecule type" value="Genomic_DNA"/>
</dbReference>
<dbReference type="Proteomes" id="UP000199152">
    <property type="component" value="Unassembled WGS sequence"/>
</dbReference>
<dbReference type="AlphaFoldDB" id="A0A1I3Z672"/>
<keyword evidence="3" id="KW-1185">Reference proteome</keyword>
<organism evidence="2 3">
    <name type="scientific">Geodermatophilus ruber</name>
    <dbReference type="NCBI Taxonomy" id="504800"/>
    <lineage>
        <taxon>Bacteria</taxon>
        <taxon>Bacillati</taxon>
        <taxon>Actinomycetota</taxon>
        <taxon>Actinomycetes</taxon>
        <taxon>Geodermatophilales</taxon>
        <taxon>Geodermatophilaceae</taxon>
        <taxon>Geodermatophilus</taxon>
    </lineage>
</organism>
<dbReference type="OrthoDB" id="9998470at2"/>
<evidence type="ECO:0000313" key="2">
    <source>
        <dbReference type="EMBL" id="SFK39582.1"/>
    </source>
</evidence>
<feature type="transmembrane region" description="Helical" evidence="1">
    <location>
        <begin position="197"/>
        <end position="217"/>
    </location>
</feature>
<feature type="transmembrane region" description="Helical" evidence="1">
    <location>
        <begin position="65"/>
        <end position="84"/>
    </location>
</feature>
<protein>
    <recommendedName>
        <fullName evidence="4">DUF4386 family protein</fullName>
    </recommendedName>
</protein>
<accession>A0A1I3Z672</accession>
<keyword evidence="1" id="KW-1133">Transmembrane helix</keyword>
<feature type="transmembrane region" description="Helical" evidence="1">
    <location>
        <begin position="173"/>
        <end position="191"/>
    </location>
</feature>
<evidence type="ECO:0008006" key="4">
    <source>
        <dbReference type="Google" id="ProtNLM"/>
    </source>
</evidence>
<dbReference type="RefSeq" id="WP_143087054.1">
    <property type="nucleotide sequence ID" value="NZ_FOSW01000001.1"/>
</dbReference>
<feature type="transmembrane region" description="Helical" evidence="1">
    <location>
        <begin position="19"/>
        <end position="38"/>
    </location>
</feature>
<evidence type="ECO:0000256" key="1">
    <source>
        <dbReference type="SAM" id="Phobius"/>
    </source>
</evidence>
<sequence>MADETAPPQVRRAGRLERVVALTGAASVVLLVAGDFIADVSGNGIDASLSDLALVQALREHAGELSLGAVIITLGAVSAAVFLGSVWLQFRRASEWVAVIGVAGGLLYVMVALRHAGDYVVLASLEAADDAVTARGVFAAGVVTTEQLPVAPLVMVIATLLAHLRYGVFPRSFLWFNVVLLALLVVAFLPVGPAGLMGLLGIVWFLVASLVFAAGPVEEPRSATAR</sequence>
<proteinExistence type="predicted"/>
<keyword evidence="1" id="KW-0472">Membrane</keyword>
<reference evidence="2 3" key="1">
    <citation type="submission" date="2016-10" db="EMBL/GenBank/DDBJ databases">
        <authorList>
            <person name="de Groot N.N."/>
        </authorList>
    </citation>
    <scope>NUCLEOTIDE SEQUENCE [LARGE SCALE GENOMIC DNA]</scope>
    <source>
        <strain evidence="2 3">DSM 45317</strain>
    </source>
</reference>